<dbReference type="SUPFAM" id="SSF53850">
    <property type="entry name" value="Periplasmic binding protein-like II"/>
    <property type="match status" value="1"/>
</dbReference>
<dbReference type="AlphaFoldDB" id="A0A6G9A0F9"/>
<dbReference type="PROSITE" id="PS50931">
    <property type="entry name" value="HTH_LYSR"/>
    <property type="match status" value="1"/>
</dbReference>
<dbReference type="GO" id="GO:0003677">
    <property type="term" value="F:DNA binding"/>
    <property type="evidence" value="ECO:0007669"/>
    <property type="project" value="UniProtKB-KW"/>
</dbReference>
<evidence type="ECO:0000256" key="1">
    <source>
        <dbReference type="ARBA" id="ARBA00003502"/>
    </source>
</evidence>
<keyword evidence="3" id="KW-0805">Transcription regulation</keyword>
<dbReference type="GO" id="GO:2000142">
    <property type="term" value="P:regulation of DNA-templated transcription initiation"/>
    <property type="evidence" value="ECO:0007669"/>
    <property type="project" value="TreeGrafter"/>
</dbReference>
<evidence type="ECO:0000313" key="9">
    <source>
        <dbReference type="Proteomes" id="UP000500895"/>
    </source>
</evidence>
<evidence type="ECO:0000256" key="6">
    <source>
        <dbReference type="ARBA" id="ARBA00023163"/>
    </source>
</evidence>
<dbReference type="RefSeq" id="WP_166467053.1">
    <property type="nucleotide sequence ID" value="NZ_CP050066.2"/>
</dbReference>
<comment type="similarity">
    <text evidence="2">Belongs to the LysR transcriptional regulatory family.</text>
</comment>
<dbReference type="PANTHER" id="PTHR30293">
    <property type="entry name" value="TRANSCRIPTIONAL REGULATORY PROTEIN NAC-RELATED"/>
    <property type="match status" value="1"/>
</dbReference>
<dbReference type="Pfam" id="PF03466">
    <property type="entry name" value="LysR_substrate"/>
    <property type="match status" value="1"/>
</dbReference>
<dbReference type="InterPro" id="IPR000847">
    <property type="entry name" value="LysR_HTH_N"/>
</dbReference>
<dbReference type="Pfam" id="PF00126">
    <property type="entry name" value="HTH_1"/>
    <property type="match status" value="1"/>
</dbReference>
<feature type="domain" description="HTH lysR-type" evidence="7">
    <location>
        <begin position="1"/>
        <end position="58"/>
    </location>
</feature>
<evidence type="ECO:0000256" key="4">
    <source>
        <dbReference type="ARBA" id="ARBA00023125"/>
    </source>
</evidence>
<protein>
    <submittedName>
        <fullName evidence="8">LysR substrate-binding domain-containing protein</fullName>
    </submittedName>
</protein>
<keyword evidence="4" id="KW-0238">DNA-binding</keyword>
<dbReference type="FunFam" id="1.10.10.10:FF:000001">
    <property type="entry name" value="LysR family transcriptional regulator"/>
    <property type="match status" value="1"/>
</dbReference>
<dbReference type="PANTHER" id="PTHR30293:SF0">
    <property type="entry name" value="NITROGEN ASSIMILATION REGULATORY PROTEIN NAC"/>
    <property type="match status" value="1"/>
</dbReference>
<evidence type="ECO:0000256" key="3">
    <source>
        <dbReference type="ARBA" id="ARBA00023015"/>
    </source>
</evidence>
<evidence type="ECO:0000256" key="5">
    <source>
        <dbReference type="ARBA" id="ARBA00023159"/>
    </source>
</evidence>
<gene>
    <name evidence="8" type="ORF">HAV00_05775</name>
</gene>
<dbReference type="SUPFAM" id="SSF46785">
    <property type="entry name" value="Winged helix' DNA-binding domain"/>
    <property type="match status" value="1"/>
</dbReference>
<evidence type="ECO:0000259" key="7">
    <source>
        <dbReference type="PROSITE" id="PS50931"/>
    </source>
</evidence>
<dbReference type="InterPro" id="IPR036390">
    <property type="entry name" value="WH_DNA-bd_sf"/>
</dbReference>
<proteinExistence type="inferred from homology"/>
<keyword evidence="5" id="KW-0010">Activator</keyword>
<dbReference type="Gene3D" id="1.10.10.10">
    <property type="entry name" value="Winged helix-like DNA-binding domain superfamily/Winged helix DNA-binding domain"/>
    <property type="match status" value="1"/>
</dbReference>
<evidence type="ECO:0000313" key="8">
    <source>
        <dbReference type="EMBL" id="QIP05785.1"/>
    </source>
</evidence>
<evidence type="ECO:0000256" key="2">
    <source>
        <dbReference type="ARBA" id="ARBA00009437"/>
    </source>
</evidence>
<dbReference type="PRINTS" id="PR00039">
    <property type="entry name" value="HTHLYSR"/>
</dbReference>
<organism evidence="8 9">
    <name type="scientific">Bradyrhizobium symbiodeficiens</name>
    <dbReference type="NCBI Taxonomy" id="1404367"/>
    <lineage>
        <taxon>Bacteria</taxon>
        <taxon>Pseudomonadati</taxon>
        <taxon>Pseudomonadota</taxon>
        <taxon>Alphaproteobacteria</taxon>
        <taxon>Hyphomicrobiales</taxon>
        <taxon>Nitrobacteraceae</taxon>
        <taxon>Bradyrhizobium</taxon>
    </lineage>
</organism>
<sequence length="307" mass="33139">MQYRQLRYFVKVVEAGSFSRAAAVIHVAQPALSQQVGELEEQLGVSLLLRSARGVRPTAAGTVLYHEASDIIRQLDQLPGIVRSSTGEVEGIVNFGMTTALAGAFAGPAVAACREALPKVTLKFSDADSEVLQARIEAQKLDMALVFEDHFAPNFSRHPIFRQRLYLVGREAIKGCQDTVSLEQVAKLPLVLPPVPKHRRTVIDRAFAAAGLSPNVVAEADAGLSELSAVRSGVGNSIYHAGTFKNVYPGAFAEPLLIEPPIFLTCSLVYSSDFPLTYAGEAVKKALIQFVEDQIRQNSRPGAELIA</sequence>
<dbReference type="Gene3D" id="3.40.190.290">
    <property type="match status" value="1"/>
</dbReference>
<dbReference type="InterPro" id="IPR036388">
    <property type="entry name" value="WH-like_DNA-bd_sf"/>
</dbReference>
<name>A0A6G9A0F9_9BRAD</name>
<comment type="function">
    <text evidence="1">NodD regulates the expression of the nodABCFE genes which encode other nodulation proteins. NodD is also a negative regulator of its own expression. Binds flavonoids as inducers.</text>
</comment>
<dbReference type="EMBL" id="CP050066">
    <property type="protein sequence ID" value="QIP05785.1"/>
    <property type="molecule type" value="Genomic_DNA"/>
</dbReference>
<dbReference type="Proteomes" id="UP000500895">
    <property type="component" value="Chromosome"/>
</dbReference>
<accession>A0A6G9A0F9</accession>
<dbReference type="GO" id="GO:0003700">
    <property type="term" value="F:DNA-binding transcription factor activity"/>
    <property type="evidence" value="ECO:0007669"/>
    <property type="project" value="InterPro"/>
</dbReference>
<keyword evidence="6" id="KW-0804">Transcription</keyword>
<reference evidence="8 9" key="1">
    <citation type="journal article" date="2020" name="Int. J. Syst. Evol. Microbiol.">
        <title>Description and complete genome sequences of Bradyrhizobium symbiodeficiens sp. nov., a non-symbiotic bacterium associated with legumes native to Canada.</title>
        <authorList>
            <person name="Bromfield E.S.P."/>
            <person name="Cloutier S."/>
            <person name="Nguyen H.D.T."/>
        </authorList>
    </citation>
    <scope>NUCLEOTIDE SEQUENCE [LARGE SCALE GENOMIC DNA]</scope>
    <source>
        <strain evidence="8 9">101S1MB</strain>
    </source>
</reference>
<dbReference type="InterPro" id="IPR005119">
    <property type="entry name" value="LysR_subst-bd"/>
</dbReference>